<dbReference type="Proteomes" id="UP000647017">
    <property type="component" value="Unassembled WGS sequence"/>
</dbReference>
<evidence type="ECO:0000313" key="3">
    <source>
        <dbReference type="EMBL" id="GIJ12499.1"/>
    </source>
</evidence>
<reference evidence="3 4" key="1">
    <citation type="submission" date="2021-01" db="EMBL/GenBank/DDBJ databases">
        <title>Whole genome shotgun sequence of Verrucosispora andamanensis NBRC 109075.</title>
        <authorList>
            <person name="Komaki H."/>
            <person name="Tamura T."/>
        </authorList>
    </citation>
    <scope>NUCLEOTIDE SEQUENCE [LARGE SCALE GENOMIC DNA]</scope>
    <source>
        <strain evidence="3 4">NBRC 109075</strain>
    </source>
</reference>
<organism evidence="3 4">
    <name type="scientific">Micromonospora andamanensis</name>
    <dbReference type="NCBI Taxonomy" id="1287068"/>
    <lineage>
        <taxon>Bacteria</taxon>
        <taxon>Bacillati</taxon>
        <taxon>Actinomycetota</taxon>
        <taxon>Actinomycetes</taxon>
        <taxon>Micromonosporales</taxon>
        <taxon>Micromonosporaceae</taxon>
        <taxon>Micromonospora</taxon>
    </lineage>
</organism>
<comment type="caution">
    <text evidence="3">The sequence shown here is derived from an EMBL/GenBank/DDBJ whole genome shotgun (WGS) entry which is preliminary data.</text>
</comment>
<feature type="signal peptide" evidence="2">
    <location>
        <begin position="1"/>
        <end position="27"/>
    </location>
</feature>
<dbReference type="PANTHER" id="PTHR12993:SF11">
    <property type="entry name" value="N-ACETYLGLUCOSAMINYL-PHOSPHATIDYLINOSITOL DE-N-ACETYLASE"/>
    <property type="match status" value="1"/>
</dbReference>
<sequence length="273" mass="28622">MVTRRATLVGAMSLAGVSVLRPGTAIAAGTTPVIFAAAHPDDETLAMSVAIAKHAAAGQAVHVLLLTDGEGSGVIGSLNGTTTSKWWGVRHVPSAEGYAPLTPADLAAARVRELTTALKSLFAGLPGSVTLHRAGLPDGGVTTSTARAAILSLADEIAPGAAVRIKGHSHAVDDHRDHIAIGQALVALSAEDPTRFSDRRHYILPHYWSDPRLSRVAYAWDMPGDASIAARARNACNSYRSWAPANGHYAIGYHSVPEMFDALTGNIRSMYHS</sequence>
<dbReference type="InterPro" id="IPR003737">
    <property type="entry name" value="GlcNAc_PI_deacetylase-related"/>
</dbReference>
<keyword evidence="2" id="KW-0732">Signal</keyword>
<dbReference type="PANTHER" id="PTHR12993">
    <property type="entry name" value="N-ACETYLGLUCOSAMINYL-PHOSPHATIDYLINOSITOL DE-N-ACETYLASE-RELATED"/>
    <property type="match status" value="1"/>
</dbReference>
<name>A0ABQ4I3L5_9ACTN</name>
<accession>A0ABQ4I3L5</accession>
<evidence type="ECO:0000256" key="1">
    <source>
        <dbReference type="ARBA" id="ARBA00022833"/>
    </source>
</evidence>
<gene>
    <name evidence="3" type="ORF">Van01_57130</name>
</gene>
<keyword evidence="1" id="KW-0862">Zinc</keyword>
<evidence type="ECO:0000256" key="2">
    <source>
        <dbReference type="SAM" id="SignalP"/>
    </source>
</evidence>
<evidence type="ECO:0000313" key="4">
    <source>
        <dbReference type="Proteomes" id="UP000647017"/>
    </source>
</evidence>
<dbReference type="InterPro" id="IPR024078">
    <property type="entry name" value="LmbE-like_dom_sf"/>
</dbReference>
<protein>
    <submittedName>
        <fullName evidence="3">PIG-L family deacetylase</fullName>
    </submittedName>
</protein>
<proteinExistence type="predicted"/>
<keyword evidence="4" id="KW-1185">Reference proteome</keyword>
<dbReference type="EMBL" id="BOOZ01000054">
    <property type="protein sequence ID" value="GIJ12499.1"/>
    <property type="molecule type" value="Genomic_DNA"/>
</dbReference>
<dbReference type="Gene3D" id="3.40.50.10320">
    <property type="entry name" value="LmbE-like"/>
    <property type="match status" value="1"/>
</dbReference>
<dbReference type="Pfam" id="PF02585">
    <property type="entry name" value="PIG-L"/>
    <property type="match status" value="1"/>
</dbReference>
<feature type="chain" id="PRO_5047481650" evidence="2">
    <location>
        <begin position="28"/>
        <end position="273"/>
    </location>
</feature>
<dbReference type="SUPFAM" id="SSF102588">
    <property type="entry name" value="LmbE-like"/>
    <property type="match status" value="1"/>
</dbReference>